<dbReference type="CDD" id="cd02004">
    <property type="entry name" value="TPP_BZL_OCoD_HPCL"/>
    <property type="match status" value="1"/>
</dbReference>
<proteinExistence type="inferred from homology"/>
<dbReference type="InterPro" id="IPR000399">
    <property type="entry name" value="TPP-bd_CS"/>
</dbReference>
<evidence type="ECO:0000256" key="1">
    <source>
        <dbReference type="ARBA" id="ARBA00001946"/>
    </source>
</evidence>
<sequence length="574" mass="63080">MRYGGSIIADTLQQHDVEFIFTLCGGHISPILVACSEKGIRVVDVRHEATAVFAADAVSRLSPAIGVAAVTAGPGLTNTLTAVKNIQMAQVPVLLLGGATATILKGRGSLQDIDQMALLRPLTKHQALVKRVKDIANEINKAIIIAQSDVPGPVFVELPLDLLYPQDLVRELYGLNTDDQKRPWWMEKYLQRNLNRIFNGFETTPKPVPEITCPMPIPSAMRKASDMMFNSKRPVLLVGSQTMLNVPRVDNLAQKLASIDIPMFVSGMARGLLSKEELNIFRHQRKKALQEADLVILAGVPCDFRLAYGRQINRDAEIISINRSRSDLYLNRKPTLAIQADPGSFFSSLPENQSENGIDLETWIDTLRQRDKKRLDQIHEQSEINTDYVNPLKFFTKLDKHLKDGDILIADGGDFVATASYILRPRSNLGWLDPGPFGTLGVGAGFILGGKLTIPNATVWGIYGDGAFGYSMVEFDTFVRHNIPLIAIIGNDSGWTQIARDQVEIFKDPVATELGNTKYHEVVTALGGQGLQITDKKEIDDVLNTAKDFAAAGKSVAINVKIGKTDFRKGSISI</sequence>
<dbReference type="SUPFAM" id="SSF52467">
    <property type="entry name" value="DHS-like NAD/FAD-binding domain"/>
    <property type="match status" value="1"/>
</dbReference>
<dbReference type="PROSITE" id="PS51257">
    <property type="entry name" value="PROKAR_LIPOPROTEIN"/>
    <property type="match status" value="1"/>
</dbReference>
<feature type="domain" description="Thiamine pyrophosphate enzyme central" evidence="7">
    <location>
        <begin position="222"/>
        <end position="348"/>
    </location>
</feature>
<evidence type="ECO:0000259" key="7">
    <source>
        <dbReference type="Pfam" id="PF00205"/>
    </source>
</evidence>
<dbReference type="PANTHER" id="PTHR18968:SF166">
    <property type="entry name" value="2-HYDROXYACYL-COA LYASE 2"/>
    <property type="match status" value="1"/>
</dbReference>
<feature type="domain" description="Thiamine pyrophosphate enzyme TPP-binding" evidence="8">
    <location>
        <begin position="412"/>
        <end position="556"/>
    </location>
</feature>
<comment type="cofactor">
    <cofactor evidence="1">
        <name>Mg(2+)</name>
        <dbReference type="ChEBI" id="CHEBI:18420"/>
    </cofactor>
</comment>
<evidence type="ECO:0000259" key="8">
    <source>
        <dbReference type="Pfam" id="PF02775"/>
    </source>
</evidence>
<dbReference type="InterPro" id="IPR012001">
    <property type="entry name" value="Thiamin_PyroP_enz_TPP-bd_dom"/>
</dbReference>
<evidence type="ECO:0000256" key="4">
    <source>
        <dbReference type="ARBA" id="ARBA00022723"/>
    </source>
</evidence>
<name>A0A160VM94_9ZZZZ</name>
<dbReference type="GO" id="GO:0030976">
    <property type="term" value="F:thiamine pyrophosphate binding"/>
    <property type="evidence" value="ECO:0007669"/>
    <property type="project" value="InterPro"/>
</dbReference>
<evidence type="ECO:0000256" key="3">
    <source>
        <dbReference type="ARBA" id="ARBA00007812"/>
    </source>
</evidence>
<keyword evidence="5 6" id="KW-0786">Thiamine pyrophosphate</keyword>
<dbReference type="Pfam" id="PF00205">
    <property type="entry name" value="TPP_enzyme_M"/>
    <property type="match status" value="1"/>
</dbReference>
<dbReference type="Gene3D" id="3.40.50.970">
    <property type="match status" value="2"/>
</dbReference>
<evidence type="ECO:0000256" key="6">
    <source>
        <dbReference type="RuleBase" id="RU362132"/>
    </source>
</evidence>
<gene>
    <name evidence="10" type="ORF">MGWOODY_Mmi33</name>
</gene>
<comment type="similarity">
    <text evidence="3 6">Belongs to the TPP enzyme family.</text>
</comment>
<accession>A0A160VM94</accession>
<dbReference type="GO" id="GO:0005948">
    <property type="term" value="C:acetolactate synthase complex"/>
    <property type="evidence" value="ECO:0007669"/>
    <property type="project" value="TreeGrafter"/>
</dbReference>
<dbReference type="Gene3D" id="3.40.50.1220">
    <property type="entry name" value="TPP-binding domain"/>
    <property type="match status" value="1"/>
</dbReference>
<keyword evidence="10" id="KW-0808">Transferase</keyword>
<dbReference type="PANTHER" id="PTHR18968">
    <property type="entry name" value="THIAMINE PYROPHOSPHATE ENZYMES"/>
    <property type="match status" value="1"/>
</dbReference>
<protein>
    <submittedName>
        <fullName evidence="10">Acetolactate synthase large subunit</fullName>
        <ecNumber evidence="10">2.2.1.6</ecNumber>
    </submittedName>
</protein>
<dbReference type="AlphaFoldDB" id="A0A160VM94"/>
<evidence type="ECO:0000313" key="10">
    <source>
        <dbReference type="EMBL" id="CUV10794.1"/>
    </source>
</evidence>
<reference evidence="10" key="1">
    <citation type="submission" date="2015-10" db="EMBL/GenBank/DDBJ databases">
        <authorList>
            <person name="Gilbert D.G."/>
        </authorList>
    </citation>
    <scope>NUCLEOTIDE SEQUENCE</scope>
</reference>
<dbReference type="PROSITE" id="PS00187">
    <property type="entry name" value="TPP_ENZYMES"/>
    <property type="match status" value="1"/>
</dbReference>
<evidence type="ECO:0000256" key="2">
    <source>
        <dbReference type="ARBA" id="ARBA00001964"/>
    </source>
</evidence>
<dbReference type="EC" id="2.2.1.6" evidence="10"/>
<dbReference type="GO" id="GO:0050660">
    <property type="term" value="F:flavin adenine dinucleotide binding"/>
    <property type="evidence" value="ECO:0007669"/>
    <property type="project" value="TreeGrafter"/>
</dbReference>
<dbReference type="GO" id="GO:0009099">
    <property type="term" value="P:L-valine biosynthetic process"/>
    <property type="evidence" value="ECO:0007669"/>
    <property type="project" value="TreeGrafter"/>
</dbReference>
<dbReference type="CDD" id="cd07035">
    <property type="entry name" value="TPP_PYR_POX_like"/>
    <property type="match status" value="1"/>
</dbReference>
<organism evidence="10">
    <name type="scientific">hydrothermal vent metagenome</name>
    <dbReference type="NCBI Taxonomy" id="652676"/>
    <lineage>
        <taxon>unclassified sequences</taxon>
        <taxon>metagenomes</taxon>
        <taxon>ecological metagenomes</taxon>
    </lineage>
</organism>
<evidence type="ECO:0000259" key="9">
    <source>
        <dbReference type="Pfam" id="PF02776"/>
    </source>
</evidence>
<dbReference type="SUPFAM" id="SSF52518">
    <property type="entry name" value="Thiamin diphosphate-binding fold (THDP-binding)"/>
    <property type="match status" value="2"/>
</dbReference>
<dbReference type="InterPro" id="IPR045229">
    <property type="entry name" value="TPP_enz"/>
</dbReference>
<dbReference type="GO" id="GO:0000287">
    <property type="term" value="F:magnesium ion binding"/>
    <property type="evidence" value="ECO:0007669"/>
    <property type="project" value="InterPro"/>
</dbReference>
<dbReference type="Pfam" id="PF02775">
    <property type="entry name" value="TPP_enzyme_C"/>
    <property type="match status" value="1"/>
</dbReference>
<feature type="domain" description="Thiamine pyrophosphate enzyme N-terminal TPP-binding" evidence="9">
    <location>
        <begin position="4"/>
        <end position="118"/>
    </location>
</feature>
<keyword evidence="4" id="KW-0479">Metal-binding</keyword>
<dbReference type="InterPro" id="IPR029061">
    <property type="entry name" value="THDP-binding"/>
</dbReference>
<dbReference type="InterPro" id="IPR011766">
    <property type="entry name" value="TPP_enzyme_TPP-bd"/>
</dbReference>
<dbReference type="GO" id="GO:0003984">
    <property type="term" value="F:acetolactate synthase activity"/>
    <property type="evidence" value="ECO:0007669"/>
    <property type="project" value="UniProtKB-EC"/>
</dbReference>
<dbReference type="GO" id="GO:0009097">
    <property type="term" value="P:isoleucine biosynthetic process"/>
    <property type="evidence" value="ECO:0007669"/>
    <property type="project" value="TreeGrafter"/>
</dbReference>
<comment type="cofactor">
    <cofactor evidence="2">
        <name>thiamine diphosphate</name>
        <dbReference type="ChEBI" id="CHEBI:58937"/>
    </cofactor>
</comment>
<dbReference type="FunFam" id="3.40.50.970:FF:000007">
    <property type="entry name" value="Acetolactate synthase"/>
    <property type="match status" value="1"/>
</dbReference>
<evidence type="ECO:0000256" key="5">
    <source>
        <dbReference type="ARBA" id="ARBA00023052"/>
    </source>
</evidence>
<dbReference type="EMBL" id="FAXC01000500">
    <property type="protein sequence ID" value="CUV10794.1"/>
    <property type="molecule type" value="Genomic_DNA"/>
</dbReference>
<dbReference type="Pfam" id="PF02776">
    <property type="entry name" value="TPP_enzyme_N"/>
    <property type="match status" value="1"/>
</dbReference>
<dbReference type="InterPro" id="IPR012000">
    <property type="entry name" value="Thiamin_PyroP_enz_cen_dom"/>
</dbReference>
<dbReference type="InterPro" id="IPR029035">
    <property type="entry name" value="DHS-like_NAD/FAD-binding_dom"/>
</dbReference>